<dbReference type="EMBL" id="MCOG01000020">
    <property type="protein sequence ID" value="ORY77071.1"/>
    <property type="molecule type" value="Genomic_DNA"/>
</dbReference>
<protein>
    <submittedName>
        <fullName evidence="2">Uncharacterized protein</fullName>
    </submittedName>
</protein>
<name>A0A1Y2EZK7_9FUNG</name>
<accession>A0A1Y2EZK7</accession>
<evidence type="ECO:0000256" key="1">
    <source>
        <dbReference type="SAM" id="SignalP"/>
    </source>
</evidence>
<dbReference type="AlphaFoldDB" id="A0A1Y2EZK7"/>
<sequence length="245" mass="28589">MIFFLIIIIILTNLCFSYHVYGELSKREDNSYTINYTVKDAFVEICDNGKCEKIFEDEINGGHDCTVAIFNECPITSKYDRKTLHLLCDIYDYDKCKKLYTEGYSSLPACKNKNPKYLEVQYKIYQKVNSHYQLVCAKDYRGKLCPYTNLILDNMEKKKLNSTIIWDYVTASCTSKVCCDVFPNALNNENEIIAKEYHEIFNEALDYLQSKNCTSHHKHSGKYYKSNSHSNAANNNNYIHIHIFI</sequence>
<proteinExistence type="predicted"/>
<feature type="signal peptide" evidence="1">
    <location>
        <begin position="1"/>
        <end position="17"/>
    </location>
</feature>
<evidence type="ECO:0000313" key="2">
    <source>
        <dbReference type="EMBL" id="ORY77071.1"/>
    </source>
</evidence>
<reference evidence="2 3" key="1">
    <citation type="submission" date="2016-08" db="EMBL/GenBank/DDBJ databases">
        <title>A Parts List for Fungal Cellulosomes Revealed by Comparative Genomics.</title>
        <authorList>
            <consortium name="DOE Joint Genome Institute"/>
            <person name="Haitjema C.H."/>
            <person name="Gilmore S.P."/>
            <person name="Henske J.K."/>
            <person name="Solomon K.V."/>
            <person name="De Groot R."/>
            <person name="Kuo A."/>
            <person name="Mondo S.J."/>
            <person name="Salamov A.A."/>
            <person name="Labutti K."/>
            <person name="Zhao Z."/>
            <person name="Chiniquy J."/>
            <person name="Barry K."/>
            <person name="Brewer H.M."/>
            <person name="Purvine S.O."/>
            <person name="Wright A.T."/>
            <person name="Boxma B."/>
            <person name="Van Alen T."/>
            <person name="Hackstein J.H."/>
            <person name="Baker S.E."/>
            <person name="Grigoriev I.V."/>
            <person name="O'Malley M.A."/>
        </authorList>
    </citation>
    <scope>NUCLEOTIDE SEQUENCE [LARGE SCALE GENOMIC DNA]</scope>
    <source>
        <strain evidence="2 3">G1</strain>
    </source>
</reference>
<comment type="caution">
    <text evidence="2">The sequence shown here is derived from an EMBL/GenBank/DDBJ whole genome shotgun (WGS) entry which is preliminary data.</text>
</comment>
<dbReference type="Proteomes" id="UP000193920">
    <property type="component" value="Unassembled WGS sequence"/>
</dbReference>
<gene>
    <name evidence="2" type="ORF">LY90DRAFT_665336</name>
</gene>
<evidence type="ECO:0000313" key="3">
    <source>
        <dbReference type="Proteomes" id="UP000193920"/>
    </source>
</evidence>
<organism evidence="2 3">
    <name type="scientific">Neocallimastix californiae</name>
    <dbReference type="NCBI Taxonomy" id="1754190"/>
    <lineage>
        <taxon>Eukaryota</taxon>
        <taxon>Fungi</taxon>
        <taxon>Fungi incertae sedis</taxon>
        <taxon>Chytridiomycota</taxon>
        <taxon>Chytridiomycota incertae sedis</taxon>
        <taxon>Neocallimastigomycetes</taxon>
        <taxon>Neocallimastigales</taxon>
        <taxon>Neocallimastigaceae</taxon>
        <taxon>Neocallimastix</taxon>
    </lineage>
</organism>
<feature type="chain" id="PRO_5013050643" evidence="1">
    <location>
        <begin position="18"/>
        <end position="245"/>
    </location>
</feature>
<keyword evidence="1" id="KW-0732">Signal</keyword>
<keyword evidence="3" id="KW-1185">Reference proteome</keyword>